<sequence length="561" mass="60948">MADWISLARVALPGPAQRAVARRGGALIAHERFSADVARWQAAFAAVPGQHVAIYFADSYDFACALFGAWHAGKVAMLPGDAQPATLERLLPQVAACAGELPGALQPAAAPGAPLHELDLHETQAVIYTSGSSGQPVAIRKRLAQLEAEVQHLETVFGARMDAGGAPLIRATVSHQHIYGLLFVTTWPLAAGRVVEVEKLVYPEQMAQRLGLEATALVSSPAHLKRLPESLDWSAARGQLRAIFSSGGPLPPESSGQAHALLGVSPTEVYGSSETGGVAWRQRAHDGDAWTALPEVQWRLKDDTLCVRSAHLDGDEWWETADRAKALPDGRFVLQGRADRIVKIEEKRVSLVALEDALAASGLVAEGKALLVPSEGGPRLAVVAVPSAEGWSVLQAEGKRGMSARIRQHLLQGFERVVLPRRFRYLRELPVNTQGKATEALLGVLFQPELPRATWRERRAPQAAVSLEIVPQLRVFEGHFPGAPVLPGVVQLDWAIAFGRRAFELPPRFLRAEQMKFQQPVLPPVQLELELEWKAEARQLHFRFASQTGQHSSGRLVFGEA</sequence>
<proteinExistence type="predicted"/>
<accession>A0A848H0G7</accession>
<dbReference type="Proteomes" id="UP000541185">
    <property type="component" value="Unassembled WGS sequence"/>
</dbReference>
<name>A0A848H0G7_9BURK</name>
<gene>
    <name evidence="4" type="ORF">HHL11_02385</name>
</gene>
<dbReference type="EMBL" id="JABBFX010000001">
    <property type="protein sequence ID" value="NML42580.1"/>
    <property type="molecule type" value="Genomic_DNA"/>
</dbReference>
<dbReference type="Pfam" id="PF22818">
    <property type="entry name" value="ApeI-like"/>
    <property type="match status" value="1"/>
</dbReference>
<dbReference type="InterPro" id="IPR042099">
    <property type="entry name" value="ANL_N_sf"/>
</dbReference>
<organism evidence="4 5">
    <name type="scientific">Ramlibacter agri</name>
    <dbReference type="NCBI Taxonomy" id="2728837"/>
    <lineage>
        <taxon>Bacteria</taxon>
        <taxon>Pseudomonadati</taxon>
        <taxon>Pseudomonadota</taxon>
        <taxon>Betaproteobacteria</taxon>
        <taxon>Burkholderiales</taxon>
        <taxon>Comamonadaceae</taxon>
        <taxon>Ramlibacter</taxon>
    </lineage>
</organism>
<dbReference type="Gene3D" id="3.10.129.10">
    <property type="entry name" value="Hotdog Thioesterase"/>
    <property type="match status" value="1"/>
</dbReference>
<dbReference type="SUPFAM" id="SSF54637">
    <property type="entry name" value="Thioesterase/thiol ester dehydrase-isomerase"/>
    <property type="match status" value="1"/>
</dbReference>
<dbReference type="Gene3D" id="3.40.50.12780">
    <property type="entry name" value="N-terminal domain of ligase-like"/>
    <property type="match status" value="1"/>
</dbReference>
<evidence type="ECO:0000313" key="5">
    <source>
        <dbReference type="Proteomes" id="UP000541185"/>
    </source>
</evidence>
<dbReference type="SUPFAM" id="SSF56801">
    <property type="entry name" value="Acetyl-CoA synthetase-like"/>
    <property type="match status" value="1"/>
</dbReference>
<dbReference type="GO" id="GO:0016874">
    <property type="term" value="F:ligase activity"/>
    <property type="evidence" value="ECO:0007669"/>
    <property type="project" value="UniProtKB-KW"/>
</dbReference>
<dbReference type="RefSeq" id="WP_169416783.1">
    <property type="nucleotide sequence ID" value="NZ_JABBFX010000001.1"/>
</dbReference>
<reference evidence="4 5" key="1">
    <citation type="submission" date="2020-04" db="EMBL/GenBank/DDBJ databases">
        <title>Ramlibacter sp. G-1-2-2 isolated from soil.</title>
        <authorList>
            <person name="Dahal R.H."/>
        </authorList>
    </citation>
    <scope>NUCLEOTIDE SEQUENCE [LARGE SCALE GENOMIC DNA]</scope>
    <source>
        <strain evidence="4 5">G-1-2-2</strain>
    </source>
</reference>
<feature type="domain" description="AMP-dependent synthetase/ligase" evidence="2">
    <location>
        <begin position="113"/>
        <end position="304"/>
    </location>
</feature>
<evidence type="ECO:0000259" key="2">
    <source>
        <dbReference type="Pfam" id="PF00501"/>
    </source>
</evidence>
<comment type="caution">
    <text evidence="4">The sequence shown here is derived from an EMBL/GenBank/DDBJ whole genome shotgun (WGS) entry which is preliminary data.</text>
</comment>
<dbReference type="InterPro" id="IPR029069">
    <property type="entry name" value="HotDog_dom_sf"/>
</dbReference>
<dbReference type="InterPro" id="IPR050237">
    <property type="entry name" value="ATP-dep_AMP-bd_enzyme"/>
</dbReference>
<evidence type="ECO:0000259" key="3">
    <source>
        <dbReference type="Pfam" id="PF22818"/>
    </source>
</evidence>
<dbReference type="InterPro" id="IPR045851">
    <property type="entry name" value="AMP-bd_C_sf"/>
</dbReference>
<dbReference type="PANTHER" id="PTHR43767:SF8">
    <property type="entry name" value="LONG-CHAIN-FATTY-ACID--COA LIGASE"/>
    <property type="match status" value="1"/>
</dbReference>
<keyword evidence="5" id="KW-1185">Reference proteome</keyword>
<protein>
    <submittedName>
        <fullName evidence="4">AMP-binding protein</fullName>
    </submittedName>
</protein>
<dbReference type="InterPro" id="IPR054545">
    <property type="entry name" value="ApeI-like"/>
</dbReference>
<dbReference type="AlphaFoldDB" id="A0A848H0G7"/>
<dbReference type="PANTHER" id="PTHR43767">
    <property type="entry name" value="LONG-CHAIN-FATTY-ACID--COA LIGASE"/>
    <property type="match status" value="1"/>
</dbReference>
<dbReference type="InterPro" id="IPR000873">
    <property type="entry name" value="AMP-dep_synth/lig_dom"/>
</dbReference>
<evidence type="ECO:0000256" key="1">
    <source>
        <dbReference type="ARBA" id="ARBA00022598"/>
    </source>
</evidence>
<keyword evidence="1" id="KW-0436">Ligase</keyword>
<evidence type="ECO:0000313" key="4">
    <source>
        <dbReference type="EMBL" id="NML42580.1"/>
    </source>
</evidence>
<feature type="domain" description="ApeI dehydratase-like" evidence="3">
    <location>
        <begin position="460"/>
        <end position="555"/>
    </location>
</feature>
<dbReference type="Gene3D" id="3.30.300.30">
    <property type="match status" value="1"/>
</dbReference>
<dbReference type="Pfam" id="PF00501">
    <property type="entry name" value="AMP-binding"/>
    <property type="match status" value="1"/>
</dbReference>